<dbReference type="PANTHER" id="PTHR13361:SF1">
    <property type="entry name" value="WW DOMAIN-BINDING PROTEIN 11"/>
    <property type="match status" value="1"/>
</dbReference>
<evidence type="ECO:0000313" key="6">
    <source>
        <dbReference type="Proteomes" id="UP001054857"/>
    </source>
</evidence>
<dbReference type="GO" id="GO:0046983">
    <property type="term" value="F:protein dimerization activity"/>
    <property type="evidence" value="ECO:0007669"/>
    <property type="project" value="InterPro"/>
</dbReference>
<protein>
    <recommendedName>
        <fullName evidence="4">BHLH domain-containing protein</fullName>
    </recommendedName>
</protein>
<dbReference type="GO" id="GO:0005681">
    <property type="term" value="C:spliceosomal complex"/>
    <property type="evidence" value="ECO:0007669"/>
    <property type="project" value="TreeGrafter"/>
</dbReference>
<dbReference type="PROSITE" id="PS50888">
    <property type="entry name" value="BHLH"/>
    <property type="match status" value="1"/>
</dbReference>
<dbReference type="SMART" id="SM00353">
    <property type="entry name" value="HLH"/>
    <property type="match status" value="1"/>
</dbReference>
<evidence type="ECO:0000313" key="5">
    <source>
        <dbReference type="EMBL" id="GFR41706.1"/>
    </source>
</evidence>
<comment type="subcellular location">
    <subcellularLocation>
        <location evidence="1">Nucleus</location>
    </subcellularLocation>
</comment>
<dbReference type="InterPro" id="IPR054502">
    <property type="entry name" value="bHLH-TF_ACT-like_plant"/>
</dbReference>
<feature type="compositionally biased region" description="Gly residues" evidence="3">
    <location>
        <begin position="229"/>
        <end position="238"/>
    </location>
</feature>
<reference evidence="5 6" key="1">
    <citation type="journal article" date="2021" name="Sci. Rep.">
        <title>Genome sequencing of the multicellular alga Astrephomene provides insights into convergent evolution of germ-soma differentiation.</title>
        <authorList>
            <person name="Yamashita S."/>
            <person name="Yamamoto K."/>
            <person name="Matsuzaki R."/>
            <person name="Suzuki S."/>
            <person name="Yamaguchi H."/>
            <person name="Hirooka S."/>
            <person name="Minakuchi Y."/>
            <person name="Miyagishima S."/>
            <person name="Kawachi M."/>
            <person name="Toyoda A."/>
            <person name="Nozaki H."/>
        </authorList>
    </citation>
    <scope>NUCLEOTIDE SEQUENCE [LARGE SCALE GENOMIC DNA]</scope>
    <source>
        <strain evidence="5 6">NIES-4017</strain>
    </source>
</reference>
<organism evidence="5 6">
    <name type="scientific">Astrephomene gubernaculifera</name>
    <dbReference type="NCBI Taxonomy" id="47775"/>
    <lineage>
        <taxon>Eukaryota</taxon>
        <taxon>Viridiplantae</taxon>
        <taxon>Chlorophyta</taxon>
        <taxon>core chlorophytes</taxon>
        <taxon>Chlorophyceae</taxon>
        <taxon>CS clade</taxon>
        <taxon>Chlamydomonadales</taxon>
        <taxon>Astrephomenaceae</taxon>
        <taxon>Astrephomene</taxon>
    </lineage>
</organism>
<feature type="compositionally biased region" description="Pro residues" evidence="3">
    <location>
        <begin position="573"/>
        <end position="583"/>
    </location>
</feature>
<dbReference type="Pfam" id="PF00010">
    <property type="entry name" value="HLH"/>
    <property type="match status" value="1"/>
</dbReference>
<feature type="region of interest" description="Disordered" evidence="3">
    <location>
        <begin position="177"/>
        <end position="250"/>
    </location>
</feature>
<dbReference type="Proteomes" id="UP001054857">
    <property type="component" value="Unassembled WGS sequence"/>
</dbReference>
<feature type="compositionally biased region" description="Low complexity" evidence="3">
    <location>
        <begin position="695"/>
        <end position="711"/>
    </location>
</feature>
<dbReference type="InterPro" id="IPR036638">
    <property type="entry name" value="HLH_DNA-bd_sf"/>
</dbReference>
<feature type="compositionally biased region" description="Low complexity" evidence="3">
    <location>
        <begin position="372"/>
        <end position="384"/>
    </location>
</feature>
<evidence type="ECO:0000259" key="4">
    <source>
        <dbReference type="PROSITE" id="PS50888"/>
    </source>
</evidence>
<evidence type="ECO:0000256" key="1">
    <source>
        <dbReference type="ARBA" id="ARBA00004123"/>
    </source>
</evidence>
<keyword evidence="2" id="KW-0539">Nucleus</keyword>
<feature type="compositionally biased region" description="Pro residues" evidence="3">
    <location>
        <begin position="599"/>
        <end position="627"/>
    </location>
</feature>
<evidence type="ECO:0000256" key="3">
    <source>
        <dbReference type="SAM" id="MobiDB-lite"/>
    </source>
</evidence>
<dbReference type="EMBL" id="BMAR01000002">
    <property type="protein sequence ID" value="GFR41706.1"/>
    <property type="molecule type" value="Genomic_DNA"/>
</dbReference>
<evidence type="ECO:0000256" key="2">
    <source>
        <dbReference type="ARBA" id="ARBA00023242"/>
    </source>
</evidence>
<feature type="domain" description="BHLH" evidence="4">
    <location>
        <begin position="239"/>
        <end position="351"/>
    </location>
</feature>
<dbReference type="Pfam" id="PF22754">
    <property type="entry name" value="bHLH-TF_ACT-like_plant"/>
    <property type="match status" value="1"/>
</dbReference>
<keyword evidence="6" id="KW-1185">Reference proteome</keyword>
<feature type="compositionally biased region" description="Basic and acidic residues" evidence="3">
    <location>
        <begin position="385"/>
        <end position="399"/>
    </location>
</feature>
<feature type="compositionally biased region" description="Gly residues" evidence="3">
    <location>
        <begin position="530"/>
        <end position="572"/>
    </location>
</feature>
<sequence>MGEPMDFGDSQFVFTDRELNDLLGAIESQRAAGVEGELEVPDFLRLEGKEPLALQFQPHYSRGIEQALDASRACALVKEEMQSVSQLSTAMASTQAEIHQIQPSFVDETYNMGRSSGIPATHLSGPTALMAPFSSGIPSPTLGVGYSPFISSDMAKSVIVPQSPRIVQAQEQLPVLPQPATLPPSSSRQSLPCPSRASVAASRPTAPEVRAGAAGNSGGNAAGPRDVSGGSGGGGSGSGHQISHSTVEKQRRDRINSLIDELRELVPPQRPQLLRSNNGPLAAAGGGGGGGGPAGGGAAAAGGVVALCADGGGGGGGCPCEAGGGGGGGVPECRRPKHVVLADTIALLKHLQRKLQVSSAAPQEQPPPPEQPHAAAAAAAAADRQQQREQEEERERNENPHQPQQRRSRRDGSGGAREGGAAEEDTAHMCTGGREGSSSQEEAEDVEMLSGAPRMPHIPCHVTENAGVTVERGPDCYYVQVKCRDRTGLLSDIINALRQLPLEIRTASVTTTNGIVRDVFEVRLEGGGGEAAAAGGGGGAGAGGGAAGGGGGMPEGARGGGGAEGPVGASGGGPPPPPPPPSLEPEDLQNHMHFALFQRPPPPPPPPPSSLPPPLIPLPAASSPPPQHQHLQQQQQLQHPYLGQQLPSCGQSPPGYSLHPPPPPYVIAPPPQQQPLLRPLQQQHPYLPPPPLPLLPLLAPHQHQQQQHHLL</sequence>
<proteinExistence type="predicted"/>
<gene>
    <name evidence="5" type="ORF">Agub_g2455</name>
</gene>
<feature type="compositionally biased region" description="Low complexity" evidence="3">
    <location>
        <begin position="674"/>
        <end position="685"/>
    </location>
</feature>
<dbReference type="Gene3D" id="4.10.280.10">
    <property type="entry name" value="Helix-loop-helix DNA-binding domain"/>
    <property type="match status" value="1"/>
</dbReference>
<dbReference type="SUPFAM" id="SSF47459">
    <property type="entry name" value="HLH, helix-loop-helix DNA-binding domain"/>
    <property type="match status" value="1"/>
</dbReference>
<feature type="compositionally biased region" description="Pro residues" evidence="3">
    <location>
        <begin position="659"/>
        <end position="673"/>
    </location>
</feature>
<dbReference type="AlphaFoldDB" id="A0AAD3HIE4"/>
<name>A0AAD3HIE4_9CHLO</name>
<feature type="compositionally biased region" description="Polar residues" evidence="3">
    <location>
        <begin position="183"/>
        <end position="192"/>
    </location>
</feature>
<dbReference type="InterPro" id="IPR011598">
    <property type="entry name" value="bHLH_dom"/>
</dbReference>
<accession>A0AAD3HIE4</accession>
<feature type="non-terminal residue" evidence="5">
    <location>
        <position position="711"/>
    </location>
</feature>
<feature type="compositionally biased region" description="Low complexity" evidence="3">
    <location>
        <begin position="628"/>
        <end position="658"/>
    </location>
</feature>
<feature type="compositionally biased region" description="Gly residues" evidence="3">
    <location>
        <begin position="284"/>
        <end position="298"/>
    </location>
</feature>
<dbReference type="InterPro" id="IPR045865">
    <property type="entry name" value="ACT-like_dom_sf"/>
</dbReference>
<feature type="region of interest" description="Disordered" evidence="3">
    <location>
        <begin position="530"/>
        <end position="711"/>
    </location>
</feature>
<dbReference type="SUPFAM" id="SSF55021">
    <property type="entry name" value="ACT-like"/>
    <property type="match status" value="1"/>
</dbReference>
<feature type="region of interest" description="Disordered" evidence="3">
    <location>
        <begin position="269"/>
        <end position="298"/>
    </location>
</feature>
<feature type="region of interest" description="Disordered" evidence="3">
    <location>
        <begin position="356"/>
        <end position="448"/>
    </location>
</feature>
<dbReference type="PANTHER" id="PTHR13361">
    <property type="entry name" value="WW DOMAIN-BINDING PROTEIN 11"/>
    <property type="match status" value="1"/>
</dbReference>
<comment type="caution">
    <text evidence="5">The sequence shown here is derived from an EMBL/GenBank/DDBJ whole genome shotgun (WGS) entry which is preliminary data.</text>
</comment>